<dbReference type="AlphaFoldDB" id="A0AAD6XJF9"/>
<feature type="region of interest" description="Disordered" evidence="1">
    <location>
        <begin position="63"/>
        <end position="153"/>
    </location>
</feature>
<proteinExistence type="predicted"/>
<comment type="caution">
    <text evidence="2">The sequence shown here is derived from an EMBL/GenBank/DDBJ whole genome shotgun (WGS) entry which is preliminary data.</text>
</comment>
<evidence type="ECO:0000313" key="3">
    <source>
        <dbReference type="Proteomes" id="UP001222325"/>
    </source>
</evidence>
<evidence type="ECO:0000313" key="2">
    <source>
        <dbReference type="EMBL" id="KAJ7075373.1"/>
    </source>
</evidence>
<feature type="compositionally biased region" description="Low complexity" evidence="1">
    <location>
        <begin position="122"/>
        <end position="147"/>
    </location>
</feature>
<name>A0AAD6XJF9_9AGAR</name>
<evidence type="ECO:0000256" key="1">
    <source>
        <dbReference type="SAM" id="MobiDB-lite"/>
    </source>
</evidence>
<dbReference type="Proteomes" id="UP001222325">
    <property type="component" value="Unassembled WGS sequence"/>
</dbReference>
<reference evidence="2" key="1">
    <citation type="submission" date="2023-03" db="EMBL/GenBank/DDBJ databases">
        <title>Massive genome expansion in bonnet fungi (Mycena s.s.) driven by repeated elements and novel gene families across ecological guilds.</title>
        <authorList>
            <consortium name="Lawrence Berkeley National Laboratory"/>
            <person name="Harder C.B."/>
            <person name="Miyauchi S."/>
            <person name="Viragh M."/>
            <person name="Kuo A."/>
            <person name="Thoen E."/>
            <person name="Andreopoulos B."/>
            <person name="Lu D."/>
            <person name="Skrede I."/>
            <person name="Drula E."/>
            <person name="Henrissat B."/>
            <person name="Morin E."/>
            <person name="Kohler A."/>
            <person name="Barry K."/>
            <person name="LaButti K."/>
            <person name="Morin E."/>
            <person name="Salamov A."/>
            <person name="Lipzen A."/>
            <person name="Mereny Z."/>
            <person name="Hegedus B."/>
            <person name="Baldrian P."/>
            <person name="Stursova M."/>
            <person name="Weitz H."/>
            <person name="Taylor A."/>
            <person name="Grigoriev I.V."/>
            <person name="Nagy L.G."/>
            <person name="Martin F."/>
            <person name="Kauserud H."/>
        </authorList>
    </citation>
    <scope>NUCLEOTIDE SEQUENCE</scope>
    <source>
        <strain evidence="2">CBHHK173m</strain>
    </source>
</reference>
<sequence>MARLVSYKRGRPPLPSLIRPPPLQWKVRARCNPDLLTYSIWRAACAPPPVSFRPRAIVAAAARASARRPPHAPASPDPPTRSRAFAPSCTRLPPPASQVHRRPRRCWPQELPTCAPRPLSPPSRARASPRRTALLPPTTLLSFTRSPPRLRAR</sequence>
<keyword evidence="3" id="KW-1185">Reference proteome</keyword>
<organism evidence="2 3">
    <name type="scientific">Mycena belliarum</name>
    <dbReference type="NCBI Taxonomy" id="1033014"/>
    <lineage>
        <taxon>Eukaryota</taxon>
        <taxon>Fungi</taxon>
        <taxon>Dikarya</taxon>
        <taxon>Basidiomycota</taxon>
        <taxon>Agaricomycotina</taxon>
        <taxon>Agaricomycetes</taxon>
        <taxon>Agaricomycetidae</taxon>
        <taxon>Agaricales</taxon>
        <taxon>Marasmiineae</taxon>
        <taxon>Mycenaceae</taxon>
        <taxon>Mycena</taxon>
    </lineage>
</organism>
<dbReference type="EMBL" id="JARJCN010000097">
    <property type="protein sequence ID" value="KAJ7075373.1"/>
    <property type="molecule type" value="Genomic_DNA"/>
</dbReference>
<gene>
    <name evidence="2" type="ORF">B0H15DRAFT_866955</name>
</gene>
<protein>
    <submittedName>
        <fullName evidence="2">Uncharacterized protein</fullName>
    </submittedName>
</protein>
<accession>A0AAD6XJF9</accession>